<evidence type="ECO:0000259" key="13">
    <source>
        <dbReference type="SMART" id="SM00840"/>
    </source>
</evidence>
<keyword evidence="5 12" id="KW-0436">Ligase</keyword>
<evidence type="ECO:0000256" key="8">
    <source>
        <dbReference type="ARBA" id="ARBA00022833"/>
    </source>
</evidence>
<dbReference type="Gene3D" id="1.20.120.1910">
    <property type="entry name" value="Cysteine-tRNA ligase, C-terminal anti-codon recognition domain"/>
    <property type="match status" value="1"/>
</dbReference>
<comment type="subcellular location">
    <subcellularLocation>
        <location evidence="1 12">Cytoplasm</location>
    </subcellularLocation>
</comment>
<dbReference type="NCBIfam" id="TIGR00435">
    <property type="entry name" value="cysS"/>
    <property type="match status" value="1"/>
</dbReference>
<dbReference type="Pfam" id="PF23493">
    <property type="entry name" value="CysS_C"/>
    <property type="match status" value="1"/>
</dbReference>
<accession>I4ENB1</accession>
<evidence type="ECO:0000256" key="11">
    <source>
        <dbReference type="ARBA" id="ARBA00023146"/>
    </source>
</evidence>
<feature type="binding site" evidence="12">
    <location>
        <position position="209"/>
    </location>
    <ligand>
        <name>Zn(2+)</name>
        <dbReference type="ChEBI" id="CHEBI:29105"/>
    </ligand>
</feature>
<evidence type="ECO:0000256" key="3">
    <source>
        <dbReference type="ARBA" id="ARBA00011245"/>
    </source>
</evidence>
<dbReference type="EC" id="6.1.1.16" evidence="12"/>
<dbReference type="CDD" id="cd00672">
    <property type="entry name" value="CysRS_core"/>
    <property type="match status" value="1"/>
</dbReference>
<evidence type="ECO:0000256" key="1">
    <source>
        <dbReference type="ARBA" id="ARBA00004496"/>
    </source>
</evidence>
<organism evidence="14 15">
    <name type="scientific">Nitrolancea hollandica Lb</name>
    <dbReference type="NCBI Taxonomy" id="1129897"/>
    <lineage>
        <taxon>Bacteria</taxon>
        <taxon>Pseudomonadati</taxon>
        <taxon>Thermomicrobiota</taxon>
        <taxon>Thermomicrobia</taxon>
        <taxon>Sphaerobacterales</taxon>
        <taxon>Sphaerobacterineae</taxon>
        <taxon>Sphaerobacteraceae</taxon>
        <taxon>Nitrolancea</taxon>
    </lineage>
</organism>
<dbReference type="Proteomes" id="UP000004221">
    <property type="component" value="Unassembled WGS sequence"/>
</dbReference>
<sequence length="466" mass="52255">MALKITNTLTGRKEVFEPLEPGRVRMYVCGPTVYSEAHIGHAMSAIIFDVIRRYLEYAGHEVTFVQNFTDIDDKIIQRAATLGIPPEELAERLIRDWLTETAALNIKPATIYPRATQEIDVIQEIIQGLINSGHAYAADGDVFYRVLSFPGYGKLSKRQIEEMLAGARVEVDPRKEHPMDFVLWKAAKPGEPAWESPWGPGRPGWHIECSAMIIHHLGNAIDIHGGGSDLIFPHHENEIAQSEAFLAQAPWVRYWIHNGLLQLGEEKMSKSLGNLISIRELLDRGGGEIFRFLVLSSHYRNPLTFTDESFEGAKRGLARLQGAVRGFQPQEVPTQPPDHPLAKAAESARQGFHRAMEDDFNTPVALAQLFDLAREINREEAAGTAPETVAYAQSVLKELAGVLGLTLREPERADEAIEPFVELLIAVRRDLRERKQWDLADQIRSRLTELGIALEDTAQGTTWRRA</sequence>
<keyword evidence="9 12" id="KW-0067">ATP-binding</keyword>
<dbReference type="InterPro" id="IPR009080">
    <property type="entry name" value="tRNAsynth_Ia_anticodon-bd"/>
</dbReference>
<feature type="binding site" evidence="12">
    <location>
        <position position="234"/>
    </location>
    <ligand>
        <name>Zn(2+)</name>
        <dbReference type="ChEBI" id="CHEBI:29105"/>
    </ligand>
</feature>
<dbReference type="Gene3D" id="3.40.50.620">
    <property type="entry name" value="HUPs"/>
    <property type="match status" value="1"/>
</dbReference>
<dbReference type="InterPro" id="IPR015803">
    <property type="entry name" value="Cys-tRNA-ligase"/>
</dbReference>
<dbReference type="GO" id="GO:0005829">
    <property type="term" value="C:cytosol"/>
    <property type="evidence" value="ECO:0007669"/>
    <property type="project" value="TreeGrafter"/>
</dbReference>
<proteinExistence type="inferred from homology"/>
<keyword evidence="4 12" id="KW-0963">Cytoplasm</keyword>
<dbReference type="PRINTS" id="PR00983">
    <property type="entry name" value="TRNASYNTHCYS"/>
</dbReference>
<dbReference type="PANTHER" id="PTHR10890:SF3">
    <property type="entry name" value="CYSTEINE--TRNA LIGASE, CYTOPLASMIC"/>
    <property type="match status" value="1"/>
</dbReference>
<dbReference type="InterPro" id="IPR024909">
    <property type="entry name" value="Cys-tRNA/MSH_ligase"/>
</dbReference>
<comment type="subunit">
    <text evidence="3 12">Monomer.</text>
</comment>
<evidence type="ECO:0000256" key="4">
    <source>
        <dbReference type="ARBA" id="ARBA00022490"/>
    </source>
</evidence>
<evidence type="ECO:0000313" key="15">
    <source>
        <dbReference type="Proteomes" id="UP000004221"/>
    </source>
</evidence>
<comment type="similarity">
    <text evidence="2 12">Belongs to the class-I aminoacyl-tRNA synthetase family.</text>
</comment>
<evidence type="ECO:0000256" key="10">
    <source>
        <dbReference type="ARBA" id="ARBA00022917"/>
    </source>
</evidence>
<evidence type="ECO:0000256" key="7">
    <source>
        <dbReference type="ARBA" id="ARBA00022741"/>
    </source>
</evidence>
<protein>
    <recommendedName>
        <fullName evidence="12">Cysteine--tRNA ligase</fullName>
        <ecNumber evidence="12">6.1.1.16</ecNumber>
    </recommendedName>
    <alternativeName>
        <fullName evidence="12">Cysteinyl-tRNA synthetase</fullName>
        <shortName evidence="12">CysRS</shortName>
    </alternativeName>
</protein>
<keyword evidence="15" id="KW-1185">Reference proteome</keyword>
<dbReference type="CDD" id="cd07963">
    <property type="entry name" value="Anticodon_Ia_Cys"/>
    <property type="match status" value="1"/>
</dbReference>
<feature type="domain" description="Cysteinyl-tRNA synthetase class Ia DALR" evidence="13">
    <location>
        <begin position="351"/>
        <end position="414"/>
    </location>
</feature>
<dbReference type="HAMAP" id="MF_00041">
    <property type="entry name" value="Cys_tRNA_synth"/>
    <property type="match status" value="1"/>
</dbReference>
<feature type="short sequence motif" description="'KMSKS' region" evidence="12">
    <location>
        <begin position="267"/>
        <end position="271"/>
    </location>
</feature>
<dbReference type="SUPFAM" id="SSF47323">
    <property type="entry name" value="Anticodon-binding domain of a subclass of class I aminoacyl-tRNA synthetases"/>
    <property type="match status" value="1"/>
</dbReference>
<dbReference type="FunFam" id="3.40.50.620:FF:000009">
    <property type="entry name" value="Cysteine--tRNA ligase"/>
    <property type="match status" value="1"/>
</dbReference>
<keyword evidence="11 12" id="KW-0030">Aminoacyl-tRNA synthetase</keyword>
<feature type="binding site" evidence="12">
    <location>
        <position position="238"/>
    </location>
    <ligand>
        <name>Zn(2+)</name>
        <dbReference type="ChEBI" id="CHEBI:29105"/>
    </ligand>
</feature>
<gene>
    <name evidence="12 14" type="primary">cysS</name>
    <name evidence="14" type="ORF">NITHO_830003</name>
</gene>
<feature type="short sequence motif" description="'HIGH' region" evidence="12">
    <location>
        <begin position="31"/>
        <end position="41"/>
    </location>
</feature>
<evidence type="ECO:0000256" key="12">
    <source>
        <dbReference type="HAMAP-Rule" id="MF_00041"/>
    </source>
</evidence>
<keyword evidence="8 12" id="KW-0862">Zinc</keyword>
<dbReference type="AlphaFoldDB" id="I4ENB1"/>
<dbReference type="InterPro" id="IPR014729">
    <property type="entry name" value="Rossmann-like_a/b/a_fold"/>
</dbReference>
<feature type="binding site" evidence="12">
    <location>
        <position position="29"/>
    </location>
    <ligand>
        <name>Zn(2+)</name>
        <dbReference type="ChEBI" id="CHEBI:29105"/>
    </ligand>
</feature>
<dbReference type="SMART" id="SM00840">
    <property type="entry name" value="DALR_2"/>
    <property type="match status" value="1"/>
</dbReference>
<reference evidence="14 15" key="1">
    <citation type="journal article" date="2012" name="ISME J.">
        <title>Nitrification expanded: discovery, physiology and genomics of a nitrite-oxidizing bacterium from the phylum Chloroflexi.</title>
        <authorList>
            <person name="Sorokin D.Y."/>
            <person name="Lucker S."/>
            <person name="Vejmelkova D."/>
            <person name="Kostrikina N.A."/>
            <person name="Kleerebezem R."/>
            <person name="Rijpstra W.I."/>
            <person name="Damste J.S."/>
            <person name="Le Paslier D."/>
            <person name="Muyzer G."/>
            <person name="Wagner M."/>
            <person name="van Loosdrecht M.C."/>
            <person name="Daims H."/>
        </authorList>
    </citation>
    <scope>NUCLEOTIDE SEQUENCE [LARGE SCALE GENOMIC DNA]</scope>
    <source>
        <strain evidence="15">none</strain>
    </source>
</reference>
<keyword evidence="7 12" id="KW-0547">Nucleotide-binding</keyword>
<dbReference type="SUPFAM" id="SSF52374">
    <property type="entry name" value="Nucleotidylyl transferase"/>
    <property type="match status" value="1"/>
</dbReference>
<dbReference type="InterPro" id="IPR015273">
    <property type="entry name" value="Cys-tRNA-synt_Ia_DALR"/>
</dbReference>
<evidence type="ECO:0000256" key="2">
    <source>
        <dbReference type="ARBA" id="ARBA00005594"/>
    </source>
</evidence>
<feature type="binding site" evidence="12">
    <location>
        <position position="270"/>
    </location>
    <ligand>
        <name>ATP</name>
        <dbReference type="ChEBI" id="CHEBI:30616"/>
    </ligand>
</feature>
<comment type="catalytic activity">
    <reaction evidence="12">
        <text>tRNA(Cys) + L-cysteine + ATP = L-cysteinyl-tRNA(Cys) + AMP + diphosphate</text>
        <dbReference type="Rhea" id="RHEA:17773"/>
        <dbReference type="Rhea" id="RHEA-COMP:9661"/>
        <dbReference type="Rhea" id="RHEA-COMP:9679"/>
        <dbReference type="ChEBI" id="CHEBI:30616"/>
        <dbReference type="ChEBI" id="CHEBI:33019"/>
        <dbReference type="ChEBI" id="CHEBI:35235"/>
        <dbReference type="ChEBI" id="CHEBI:78442"/>
        <dbReference type="ChEBI" id="CHEBI:78517"/>
        <dbReference type="ChEBI" id="CHEBI:456215"/>
        <dbReference type="EC" id="6.1.1.16"/>
    </reaction>
</comment>
<dbReference type="GO" id="GO:0004817">
    <property type="term" value="F:cysteine-tRNA ligase activity"/>
    <property type="evidence" value="ECO:0007669"/>
    <property type="project" value="UniProtKB-UniRule"/>
</dbReference>
<keyword evidence="10 12" id="KW-0648">Protein biosynthesis</keyword>
<evidence type="ECO:0000256" key="5">
    <source>
        <dbReference type="ARBA" id="ARBA00022598"/>
    </source>
</evidence>
<comment type="caution">
    <text evidence="14">The sequence shown here is derived from an EMBL/GenBank/DDBJ whole genome shotgun (WGS) entry which is preliminary data.</text>
</comment>
<keyword evidence="6 12" id="KW-0479">Metal-binding</keyword>
<dbReference type="Pfam" id="PF09190">
    <property type="entry name" value="DALR_2"/>
    <property type="match status" value="1"/>
</dbReference>
<dbReference type="InterPro" id="IPR056411">
    <property type="entry name" value="CysS_C"/>
</dbReference>
<dbReference type="PANTHER" id="PTHR10890">
    <property type="entry name" value="CYSTEINYL-TRNA SYNTHETASE"/>
    <property type="match status" value="1"/>
</dbReference>
<evidence type="ECO:0000256" key="6">
    <source>
        <dbReference type="ARBA" id="ARBA00022723"/>
    </source>
</evidence>
<comment type="cofactor">
    <cofactor evidence="12">
        <name>Zn(2+)</name>
        <dbReference type="ChEBI" id="CHEBI:29105"/>
    </cofactor>
    <text evidence="12">Binds 1 zinc ion per subunit.</text>
</comment>
<dbReference type="EMBL" id="CAGS01000719">
    <property type="protein sequence ID" value="CCF86174.1"/>
    <property type="molecule type" value="Genomic_DNA"/>
</dbReference>
<evidence type="ECO:0000256" key="9">
    <source>
        <dbReference type="ARBA" id="ARBA00022840"/>
    </source>
</evidence>
<dbReference type="GO" id="GO:0005524">
    <property type="term" value="F:ATP binding"/>
    <property type="evidence" value="ECO:0007669"/>
    <property type="project" value="UniProtKB-UniRule"/>
</dbReference>
<dbReference type="GO" id="GO:0006423">
    <property type="term" value="P:cysteinyl-tRNA aminoacylation"/>
    <property type="evidence" value="ECO:0007669"/>
    <property type="project" value="UniProtKB-UniRule"/>
</dbReference>
<dbReference type="Pfam" id="PF01406">
    <property type="entry name" value="tRNA-synt_1e"/>
    <property type="match status" value="1"/>
</dbReference>
<evidence type="ECO:0000313" key="14">
    <source>
        <dbReference type="EMBL" id="CCF86174.1"/>
    </source>
</evidence>
<dbReference type="GO" id="GO:0008270">
    <property type="term" value="F:zinc ion binding"/>
    <property type="evidence" value="ECO:0007669"/>
    <property type="project" value="UniProtKB-UniRule"/>
</dbReference>
<dbReference type="InterPro" id="IPR032678">
    <property type="entry name" value="tRNA-synt_1_cat_dom"/>
</dbReference>
<name>I4ENB1_9BACT</name>